<evidence type="ECO:0000256" key="5">
    <source>
        <dbReference type="ARBA" id="ARBA00022795"/>
    </source>
</evidence>
<reference evidence="11 12" key="1">
    <citation type="submission" date="2016-07" db="EMBL/GenBank/DDBJ databases">
        <title>Comparative genomics of the Campylobacter concisus group.</title>
        <authorList>
            <person name="Miller W.G."/>
            <person name="Yee E."/>
            <person name="Chapman M.H."/>
            <person name="Huynh S."/>
            <person name="Bono J.L."/>
            <person name="On S.L.W."/>
            <person name="StLeger J."/>
            <person name="Foster G."/>
            <person name="Parker C.T."/>
        </authorList>
    </citation>
    <scope>NUCLEOTIDE SEQUENCE [LARGE SCALE GENOMIC DNA]</scope>
    <source>
        <strain evidence="11 12">CCUG 21559</strain>
    </source>
</reference>
<dbReference type="SUPFAM" id="SSF160527">
    <property type="entry name" value="V-type ATPase subunit E-like"/>
    <property type="match status" value="1"/>
</dbReference>
<organism evidence="11 12">
    <name type="scientific">Campylobacter mucosalis CCUG 21559</name>
    <dbReference type="NCBI Taxonomy" id="1032067"/>
    <lineage>
        <taxon>Bacteria</taxon>
        <taxon>Pseudomonadati</taxon>
        <taxon>Campylobacterota</taxon>
        <taxon>Epsilonproteobacteria</taxon>
        <taxon>Campylobacterales</taxon>
        <taxon>Campylobacteraceae</taxon>
        <taxon>Campylobacter</taxon>
    </lineage>
</organism>
<keyword evidence="11" id="KW-0966">Cell projection</keyword>
<keyword evidence="5" id="KW-1005">Bacterial flagellum biogenesis</keyword>
<comment type="similarity">
    <text evidence="2">Belongs to the FliH family.</text>
</comment>
<comment type="function">
    <text evidence="1">Needed for flagellar regrowth and assembly.</text>
</comment>
<dbReference type="PANTHER" id="PTHR34982:SF1">
    <property type="entry name" value="FLAGELLAR ASSEMBLY PROTEIN FLIH"/>
    <property type="match status" value="1"/>
</dbReference>
<feature type="domain" description="Flagellar assembly protein FliH/Type III secretion system HrpE" evidence="10">
    <location>
        <begin position="146"/>
        <end position="260"/>
    </location>
</feature>
<evidence type="ECO:0000256" key="2">
    <source>
        <dbReference type="ARBA" id="ARBA00006602"/>
    </source>
</evidence>
<proteinExistence type="inferred from homology"/>
<feature type="coiled-coil region" evidence="8">
    <location>
        <begin position="73"/>
        <end position="138"/>
    </location>
</feature>
<evidence type="ECO:0000259" key="10">
    <source>
        <dbReference type="Pfam" id="PF02108"/>
    </source>
</evidence>
<keyword evidence="11" id="KW-0282">Flagellum</keyword>
<keyword evidence="12" id="KW-1185">Reference proteome</keyword>
<keyword evidence="4" id="KW-0813">Transport</keyword>
<evidence type="ECO:0000256" key="3">
    <source>
        <dbReference type="ARBA" id="ARBA00016507"/>
    </source>
</evidence>
<evidence type="ECO:0000256" key="8">
    <source>
        <dbReference type="SAM" id="Coils"/>
    </source>
</evidence>
<dbReference type="GO" id="GO:0015031">
    <property type="term" value="P:protein transport"/>
    <property type="evidence" value="ECO:0007669"/>
    <property type="project" value="UniProtKB-KW"/>
</dbReference>
<protein>
    <recommendedName>
        <fullName evidence="3">Flagellar assembly protein FliH</fullName>
    </recommendedName>
</protein>
<evidence type="ECO:0000313" key="11">
    <source>
        <dbReference type="EMBL" id="QCD43991.1"/>
    </source>
</evidence>
<keyword evidence="11" id="KW-0969">Cilium</keyword>
<keyword evidence="8" id="KW-0175">Coiled coil</keyword>
<evidence type="ECO:0000256" key="6">
    <source>
        <dbReference type="ARBA" id="ARBA00022927"/>
    </source>
</evidence>
<dbReference type="GO" id="GO:0044781">
    <property type="term" value="P:bacterial-type flagellum organization"/>
    <property type="evidence" value="ECO:0007669"/>
    <property type="project" value="UniProtKB-KW"/>
</dbReference>
<dbReference type="PANTHER" id="PTHR34982">
    <property type="entry name" value="YOP PROTEINS TRANSLOCATION PROTEIN L"/>
    <property type="match status" value="1"/>
</dbReference>
<evidence type="ECO:0000313" key="12">
    <source>
        <dbReference type="Proteomes" id="UP000503264"/>
    </source>
</evidence>
<sequence length="264" mass="29254">MKSSVITNEESSAHFIENYRFKVLGTHDHHAREEQNLSQEQDEAPLEPRQVVQQPQQVAPAPVISSGFDASFVEELLKKTDELSGNIVKLQMQIENQEAEFNRRLEAEVLRAKDDGIAEGKAQANEQFQAEVATLNERFSSSINKLSNFYNTLEEFLQKSEDELATAAIGVAKQVIVKEISSSSANVALSLSKALISELRDAKNITIRVNPIDAQFLSENFQSNDHIKIEADDAISKGGVVIISEAGNIDGSIENRLEKLKSLM</sequence>
<dbReference type="AlphaFoldDB" id="A0A6G5QEB0"/>
<dbReference type="Proteomes" id="UP000503264">
    <property type="component" value="Chromosome"/>
</dbReference>
<gene>
    <name evidence="11" type="primary">fliH</name>
    <name evidence="11" type="ORF">CMUC_0172</name>
</gene>
<dbReference type="RefSeq" id="WP_171993287.1">
    <property type="nucleotide sequence ID" value="NZ_CP012542.1"/>
</dbReference>
<keyword evidence="7" id="KW-1006">Bacterial flagellum protein export</keyword>
<name>A0A6G5QEB0_9BACT</name>
<dbReference type="GO" id="GO:0005829">
    <property type="term" value="C:cytosol"/>
    <property type="evidence" value="ECO:0007669"/>
    <property type="project" value="TreeGrafter"/>
</dbReference>
<keyword evidence="6" id="KW-0653">Protein transport</keyword>
<evidence type="ECO:0000256" key="9">
    <source>
        <dbReference type="SAM" id="MobiDB-lite"/>
    </source>
</evidence>
<evidence type="ECO:0000256" key="7">
    <source>
        <dbReference type="ARBA" id="ARBA00023225"/>
    </source>
</evidence>
<dbReference type="EMBL" id="CP012542">
    <property type="protein sequence ID" value="QCD43991.1"/>
    <property type="molecule type" value="Genomic_DNA"/>
</dbReference>
<dbReference type="NCBIfam" id="NF005196">
    <property type="entry name" value="PRK06669.1-1"/>
    <property type="match status" value="1"/>
</dbReference>
<feature type="region of interest" description="Disordered" evidence="9">
    <location>
        <begin position="32"/>
        <end position="54"/>
    </location>
</feature>
<evidence type="ECO:0000256" key="1">
    <source>
        <dbReference type="ARBA" id="ARBA00003041"/>
    </source>
</evidence>
<dbReference type="InterPro" id="IPR018035">
    <property type="entry name" value="Flagellar_FliH/T3SS_HrpE"/>
</dbReference>
<accession>A0A6G5QEB0</accession>
<evidence type="ECO:0000256" key="4">
    <source>
        <dbReference type="ARBA" id="ARBA00022448"/>
    </source>
</evidence>
<dbReference type="InterPro" id="IPR051472">
    <property type="entry name" value="T3SS_Stator/FliH"/>
</dbReference>
<dbReference type="Pfam" id="PF02108">
    <property type="entry name" value="FliH"/>
    <property type="match status" value="1"/>
</dbReference>